<dbReference type="InterPro" id="IPR036629">
    <property type="entry name" value="YjbJ_sf"/>
</dbReference>
<proteinExistence type="predicted"/>
<dbReference type="EMBL" id="JASJOU010000001">
    <property type="protein sequence ID" value="MDJ1499388.1"/>
    <property type="molecule type" value="Genomic_DNA"/>
</dbReference>
<dbReference type="Proteomes" id="UP001232063">
    <property type="component" value="Unassembled WGS sequence"/>
</dbReference>
<sequence length="84" mass="9630">MDTQNNNGVAKYPAGIAPFKITGDWYLQAKALQQRYPQLTDADLRFQTGKVEELLCRIVTRLDQTREEVIECIKIIQSGIPIRH</sequence>
<keyword evidence="2" id="KW-1185">Reference proteome</keyword>
<comment type="caution">
    <text evidence="1">The sequence shown here is derived from an EMBL/GenBank/DDBJ whole genome shotgun (WGS) entry which is preliminary data.</text>
</comment>
<reference evidence="1" key="1">
    <citation type="submission" date="2023-05" db="EMBL/GenBank/DDBJ databases">
        <authorList>
            <person name="Zhang X."/>
        </authorList>
    </citation>
    <scope>NUCLEOTIDE SEQUENCE</scope>
    <source>
        <strain evidence="1">BD1B2-1</strain>
    </source>
</reference>
<protein>
    <submittedName>
        <fullName evidence="1">Uncharacterized protein</fullName>
    </submittedName>
</protein>
<organism evidence="1 2">
    <name type="scientific">Xanthocytophaga agilis</name>
    <dbReference type="NCBI Taxonomy" id="3048010"/>
    <lineage>
        <taxon>Bacteria</taxon>
        <taxon>Pseudomonadati</taxon>
        <taxon>Bacteroidota</taxon>
        <taxon>Cytophagia</taxon>
        <taxon>Cytophagales</taxon>
        <taxon>Rhodocytophagaceae</taxon>
        <taxon>Xanthocytophaga</taxon>
    </lineage>
</organism>
<evidence type="ECO:0000313" key="1">
    <source>
        <dbReference type="EMBL" id="MDJ1499388.1"/>
    </source>
</evidence>
<gene>
    <name evidence="1" type="ORF">QNI22_01955</name>
</gene>
<accession>A0AAE3R1X4</accession>
<dbReference type="AlphaFoldDB" id="A0AAE3R1X4"/>
<name>A0AAE3R1X4_9BACT</name>
<dbReference type="RefSeq" id="WP_314508906.1">
    <property type="nucleotide sequence ID" value="NZ_JASJOU010000001.1"/>
</dbReference>
<evidence type="ECO:0000313" key="2">
    <source>
        <dbReference type="Proteomes" id="UP001232063"/>
    </source>
</evidence>
<dbReference type="Gene3D" id="1.10.1470.10">
    <property type="entry name" value="YjbJ"/>
    <property type="match status" value="1"/>
</dbReference>